<name>A0A6H2A6W4_9ZZZZ</name>
<reference evidence="2" key="1">
    <citation type="submission" date="2020-03" db="EMBL/GenBank/DDBJ databases">
        <title>The deep terrestrial virosphere.</title>
        <authorList>
            <person name="Holmfeldt K."/>
            <person name="Nilsson E."/>
            <person name="Simone D."/>
            <person name="Lopez-Fernandez M."/>
            <person name="Wu X."/>
            <person name="de Brujin I."/>
            <person name="Lundin D."/>
            <person name="Andersson A."/>
            <person name="Bertilsson S."/>
            <person name="Dopson M."/>
        </authorList>
    </citation>
    <scope>NUCLEOTIDE SEQUENCE</scope>
    <source>
        <strain evidence="2">TM448A07654</strain>
    </source>
</reference>
<feature type="region of interest" description="Disordered" evidence="1">
    <location>
        <begin position="58"/>
        <end position="85"/>
    </location>
</feature>
<evidence type="ECO:0000256" key="1">
    <source>
        <dbReference type="SAM" id="MobiDB-lite"/>
    </source>
</evidence>
<protein>
    <submittedName>
        <fullName evidence="2">Uncharacterized protein</fullName>
    </submittedName>
</protein>
<proteinExistence type="predicted"/>
<organism evidence="2">
    <name type="scientific">viral metagenome</name>
    <dbReference type="NCBI Taxonomy" id="1070528"/>
    <lineage>
        <taxon>unclassified sequences</taxon>
        <taxon>metagenomes</taxon>
        <taxon>organismal metagenomes</taxon>
    </lineage>
</organism>
<sequence>MTMTSGNFKEIVKPIYKGGRMPLKKGKKNIGKNIVELVKSGRPQKQAIAIAMSDAGMAKKKPIAPEEQKYLNKRKSKNKTSHYRK</sequence>
<accession>A0A6H2A6W4</accession>
<dbReference type="EMBL" id="MT144575">
    <property type="protein sequence ID" value="QJA55180.1"/>
    <property type="molecule type" value="Genomic_DNA"/>
</dbReference>
<dbReference type="AlphaFoldDB" id="A0A6H2A6W4"/>
<evidence type="ECO:0000313" key="2">
    <source>
        <dbReference type="EMBL" id="QJA55180.1"/>
    </source>
</evidence>
<gene>
    <name evidence="2" type="ORF">TM448A07654_0002</name>
</gene>
<feature type="compositionally biased region" description="Basic residues" evidence="1">
    <location>
        <begin position="71"/>
        <end position="85"/>
    </location>
</feature>